<proteinExistence type="predicted"/>
<dbReference type="WBParaSite" id="PS1159_v2.g21267.t1">
    <property type="protein sequence ID" value="PS1159_v2.g21267.t1"/>
    <property type="gene ID" value="PS1159_v2.g21267"/>
</dbReference>
<sequence length="1144" mass="126554">MLFKSVLLLLTIVVSGISQQHYRSLFIEIENHQITEGCANFNFSAKIQLRLNPITKILDGCENHTISPNISMSTNNIALCTFNSTCYGISNNLHILNASDIPWIELRYVFCGNPILQNIYLWDYNDFNISTNGSNFVASNRSGNIPISNCNHGYTLMENVLFCKKETNDLVCDFKMSTSAPSTTTPSISTTNTHHFLTSTDASLISTENTVSEIFTTTTESTLTTTTTPSNIPTTFFTTNTPLHNPSTSTEFSSPSTFSTTFLPTIGSTTPSDTTLGPTENTISAIITTPFASTLITNATSDFSTSSTEFIRTTATEADSTIQSKSTILIEDSTTTTSSNGPITNTYSRHSSPTTKFMPSDSTSTFTSPNLTTITPTTILTTLSDTSITPTDSTLTPSTDPSTVSEISTFSTDSIHSTIIPSKTTSVISTVSSKSSTKSTIKSTTTTTIIPTILTISTKNTLQSSPLSTISPLPSTTLQTTTSFALTSSSTEFTTNNFSQETSSTTTPHQSTPFVPPQNPYDINCTNPDSDLDAIYCHVEATNYTATEISGIINNTLASINVTKLTPKEVFAVVGIFRRCSEIPDLTYRAFTDMSRLVDTMLEAPSESYIHTHEAGIKTTKLILDSVNRVILNSPLDVSYLNGNNVALLGKQLNCGTGDAGGLTDTGNGFSEDSSTKAKASISIDGNVACQGQGQRVFYTIYRNSKFFIGSNTKETAKNHFFINFDDEITTTETSKKNSEKCDPSLFGTDDSILSGNVISTNSSSSASTFIHSVEKEGKNQNIVKIKFDKKHIGVYLHGKLGIRWWDIAGNQWSSEACKIEENGDYYISTCSHLTDFTLLVDGVNVDPILCNKVLEIVNYIVSIGSMFSLLILNVIYIIILIPSLSQKIFSNLFLKIVPKSDKNIASFIYSLLLFLFFFMFTLFTNQDQVVIKTGCYIVAALNYWLLMTCIMLSLFQSWKIVKMFVWNSKLERIFHLITMKKIIYPIAFTFSTLMTILYGVFTQGDFFQRNDSFCWIRPDYLIGAVIIPLTILSINAILTIFIMSLRLFPHFKISKLIRTSSTKINKISNKEARERAFVLFLVQFTLGVPWLLQYFTLFEPKATAWHFLFVIVNGSQGIIILISFIYRCYGTYKSYHLQKRLWA</sequence>
<evidence type="ECO:0000313" key="1">
    <source>
        <dbReference type="Proteomes" id="UP000887580"/>
    </source>
</evidence>
<organism evidence="1 2">
    <name type="scientific">Panagrolaimus sp. PS1159</name>
    <dbReference type="NCBI Taxonomy" id="55785"/>
    <lineage>
        <taxon>Eukaryota</taxon>
        <taxon>Metazoa</taxon>
        <taxon>Ecdysozoa</taxon>
        <taxon>Nematoda</taxon>
        <taxon>Chromadorea</taxon>
        <taxon>Rhabditida</taxon>
        <taxon>Tylenchina</taxon>
        <taxon>Panagrolaimomorpha</taxon>
        <taxon>Panagrolaimoidea</taxon>
        <taxon>Panagrolaimidae</taxon>
        <taxon>Panagrolaimus</taxon>
    </lineage>
</organism>
<dbReference type="Proteomes" id="UP000887580">
    <property type="component" value="Unplaced"/>
</dbReference>
<protein>
    <submittedName>
        <fullName evidence="2">G-protein coupled receptors family 2 profile 2 domain-containing protein</fullName>
    </submittedName>
</protein>
<reference evidence="2" key="1">
    <citation type="submission" date="2022-11" db="UniProtKB">
        <authorList>
            <consortium name="WormBaseParasite"/>
        </authorList>
    </citation>
    <scope>IDENTIFICATION</scope>
</reference>
<accession>A0AC35FV60</accession>
<evidence type="ECO:0000313" key="2">
    <source>
        <dbReference type="WBParaSite" id="PS1159_v2.g21267.t1"/>
    </source>
</evidence>
<name>A0AC35FV60_9BILA</name>